<evidence type="ECO:0000313" key="10">
    <source>
        <dbReference type="EMBL" id="KID56143.1"/>
    </source>
</evidence>
<comment type="caution">
    <text evidence="10">The sequence shown here is derived from an EMBL/GenBank/DDBJ whole genome shotgun (WGS) entry which is preliminary data.</text>
</comment>
<dbReference type="InterPro" id="IPR011527">
    <property type="entry name" value="ABC1_TM_dom"/>
</dbReference>
<dbReference type="InterPro" id="IPR003593">
    <property type="entry name" value="AAA+_ATPase"/>
</dbReference>
<name>A0A0C1MNP7_9GAMM</name>
<keyword evidence="3" id="KW-0547">Nucleotide-binding</keyword>
<evidence type="ECO:0000256" key="4">
    <source>
        <dbReference type="ARBA" id="ARBA00022840"/>
    </source>
</evidence>
<evidence type="ECO:0008006" key="12">
    <source>
        <dbReference type="Google" id="ProtNLM"/>
    </source>
</evidence>
<dbReference type="GO" id="GO:0030253">
    <property type="term" value="P:protein secretion by the type I secretion system"/>
    <property type="evidence" value="ECO:0007669"/>
    <property type="project" value="InterPro"/>
</dbReference>
<dbReference type="InterPro" id="IPR047957">
    <property type="entry name" value="ABC_AprD-like_6TM"/>
</dbReference>
<dbReference type="GO" id="GO:0016887">
    <property type="term" value="F:ATP hydrolysis activity"/>
    <property type="evidence" value="ECO:0007669"/>
    <property type="project" value="InterPro"/>
</dbReference>
<dbReference type="PANTHER" id="PTHR24221">
    <property type="entry name" value="ATP-BINDING CASSETTE SUB-FAMILY B"/>
    <property type="match status" value="1"/>
</dbReference>
<feature type="transmembrane region" description="Helical" evidence="7">
    <location>
        <begin position="16"/>
        <end position="39"/>
    </location>
</feature>
<organism evidence="10 11">
    <name type="scientific">Pseudoalteromonas luteoviolacea</name>
    <dbReference type="NCBI Taxonomy" id="43657"/>
    <lineage>
        <taxon>Bacteria</taxon>
        <taxon>Pseudomonadati</taxon>
        <taxon>Pseudomonadota</taxon>
        <taxon>Gammaproteobacteria</taxon>
        <taxon>Alteromonadales</taxon>
        <taxon>Pseudoalteromonadaceae</taxon>
        <taxon>Pseudoalteromonas</taxon>
    </lineage>
</organism>
<dbReference type="EMBL" id="JWIC01000007">
    <property type="protein sequence ID" value="KID56143.1"/>
    <property type="molecule type" value="Genomic_DNA"/>
</dbReference>
<dbReference type="AlphaFoldDB" id="A0A0C1MNP7"/>
<dbReference type="Pfam" id="PF00005">
    <property type="entry name" value="ABC_tran"/>
    <property type="match status" value="1"/>
</dbReference>
<dbReference type="PANTHER" id="PTHR24221:SF248">
    <property type="entry name" value="ABC TRANSPORTER TRANSMEMBRANE REGION"/>
    <property type="match status" value="1"/>
</dbReference>
<dbReference type="SUPFAM" id="SSF90123">
    <property type="entry name" value="ABC transporter transmembrane region"/>
    <property type="match status" value="1"/>
</dbReference>
<keyword evidence="2 7" id="KW-0812">Transmembrane</keyword>
<dbReference type="CDD" id="cd18586">
    <property type="entry name" value="ABC_6TM_PrtD_like"/>
    <property type="match status" value="1"/>
</dbReference>
<dbReference type="GO" id="GO:0005524">
    <property type="term" value="F:ATP binding"/>
    <property type="evidence" value="ECO:0007669"/>
    <property type="project" value="UniProtKB-KW"/>
</dbReference>
<dbReference type="Gene3D" id="1.20.1560.10">
    <property type="entry name" value="ABC transporter type 1, transmembrane domain"/>
    <property type="match status" value="1"/>
</dbReference>
<evidence type="ECO:0000256" key="7">
    <source>
        <dbReference type="SAM" id="Phobius"/>
    </source>
</evidence>
<dbReference type="GO" id="GO:0005886">
    <property type="term" value="C:plasma membrane"/>
    <property type="evidence" value="ECO:0007669"/>
    <property type="project" value="UniProtKB-SubCell"/>
</dbReference>
<dbReference type="Pfam" id="PF00664">
    <property type="entry name" value="ABC_membrane"/>
    <property type="match status" value="1"/>
</dbReference>
<evidence type="ECO:0000256" key="6">
    <source>
        <dbReference type="ARBA" id="ARBA00023136"/>
    </source>
</evidence>
<reference evidence="10 11" key="1">
    <citation type="submission" date="2014-12" db="EMBL/GenBank/DDBJ databases">
        <title>Draft Genome Sequence of Pseudoalteromonas luteoviolacea HI1.</title>
        <authorList>
            <person name="Asahina A.Y."/>
            <person name="Hadfield M.G."/>
        </authorList>
    </citation>
    <scope>NUCLEOTIDE SEQUENCE [LARGE SCALE GENOMIC DNA]</scope>
    <source>
        <strain evidence="10 11">HI1</strain>
    </source>
</reference>
<keyword evidence="5 7" id="KW-1133">Transmembrane helix</keyword>
<dbReference type="Gene3D" id="3.40.50.300">
    <property type="entry name" value="P-loop containing nucleotide triphosphate hydrolases"/>
    <property type="match status" value="1"/>
</dbReference>
<evidence type="ECO:0000313" key="11">
    <source>
        <dbReference type="Proteomes" id="UP000031327"/>
    </source>
</evidence>
<dbReference type="GO" id="GO:0140359">
    <property type="term" value="F:ABC-type transporter activity"/>
    <property type="evidence" value="ECO:0007669"/>
    <property type="project" value="InterPro"/>
</dbReference>
<keyword evidence="6 7" id="KW-0472">Membrane</keyword>
<feature type="domain" description="ABC transporter" evidence="8">
    <location>
        <begin position="327"/>
        <end position="561"/>
    </location>
</feature>
<dbReference type="GO" id="GO:0030256">
    <property type="term" value="C:type I protein secretion system complex"/>
    <property type="evidence" value="ECO:0007669"/>
    <property type="project" value="InterPro"/>
</dbReference>
<sequence>MRSSELKNEIVGMGRSFLAVAVFSGFLNLLMLVPAFYMLQVYDRVVMSHSISTLIALSAIAAILFVFMGGFDWIRNTLLLRASHRISQRLGSRVFAITFRKYLSSNSVAEAGQPLQDLSGLRQFLANPAVGALFDAPWVPLYLLVMFLMHPALGWFALCALILLVILSMLNEWSSRRVQKEANVNGMRAAGYNQACLRNAEAIVAMGMTDTITSRWQAHVDRAAYSQYVSGRRGNVFAALTKSLRFALQSGILGLGAYLVIQQDLTPALMIGGSLLLGRALAPVDQLIGAWRLFFNAREQFTRLSNALHDFPIDDKRMTLPTLAGAVEAQRVIVHAHSSGNPIIKAVSFTLKPGESAALIGPSGAGKSTLVKAMLGLIPLSSGEVRLDGASISQLHEHDRQYLGYLPQDVELFDGTVAQNISRFQDVNEESIYRAAQLVGLHRFILNLPDGYNTQIGHGGCMLSGGQRQLIGLARAVFGEPKFIVLDEPDASLDDSGEKTLIGALQKLKDASVTVLIISHKNLILKAVDSVLVMNSGAITLGGPRDQVLARLNGTRNSSATPPKAVSPQEA</sequence>
<evidence type="ECO:0000259" key="9">
    <source>
        <dbReference type="PROSITE" id="PS50929"/>
    </source>
</evidence>
<feature type="transmembrane region" description="Helical" evidence="7">
    <location>
        <begin position="141"/>
        <end position="170"/>
    </location>
</feature>
<comment type="subcellular location">
    <subcellularLocation>
        <location evidence="1">Cell membrane</location>
        <topology evidence="1">Multi-pass membrane protein</topology>
    </subcellularLocation>
</comment>
<dbReference type="SUPFAM" id="SSF52540">
    <property type="entry name" value="P-loop containing nucleoside triphosphate hydrolases"/>
    <property type="match status" value="1"/>
</dbReference>
<evidence type="ECO:0000256" key="5">
    <source>
        <dbReference type="ARBA" id="ARBA00022989"/>
    </source>
</evidence>
<evidence type="ECO:0000259" key="8">
    <source>
        <dbReference type="PROSITE" id="PS50893"/>
    </source>
</evidence>
<dbReference type="Proteomes" id="UP000031327">
    <property type="component" value="Unassembled WGS sequence"/>
</dbReference>
<protein>
    <recommendedName>
        <fullName evidence="12">Type I secretion system permease/ATPase</fullName>
    </recommendedName>
</protein>
<evidence type="ECO:0000256" key="3">
    <source>
        <dbReference type="ARBA" id="ARBA00022741"/>
    </source>
</evidence>
<dbReference type="GO" id="GO:0034040">
    <property type="term" value="F:ATPase-coupled lipid transmembrane transporter activity"/>
    <property type="evidence" value="ECO:0007669"/>
    <property type="project" value="TreeGrafter"/>
</dbReference>
<accession>A0A0C1MNP7</accession>
<dbReference type="PROSITE" id="PS50929">
    <property type="entry name" value="ABC_TM1F"/>
    <property type="match status" value="1"/>
</dbReference>
<feature type="domain" description="ABC transmembrane type-1" evidence="9">
    <location>
        <begin position="18"/>
        <end position="296"/>
    </location>
</feature>
<dbReference type="InterPro" id="IPR017871">
    <property type="entry name" value="ABC_transporter-like_CS"/>
</dbReference>
<dbReference type="PROSITE" id="PS50893">
    <property type="entry name" value="ABC_TRANSPORTER_2"/>
    <property type="match status" value="1"/>
</dbReference>
<keyword evidence="4" id="KW-0067">ATP-binding</keyword>
<proteinExistence type="predicted"/>
<dbReference type="InterPro" id="IPR003439">
    <property type="entry name" value="ABC_transporter-like_ATP-bd"/>
</dbReference>
<gene>
    <name evidence="10" type="ORF">JF50_17825</name>
</gene>
<dbReference type="InterPro" id="IPR027417">
    <property type="entry name" value="P-loop_NTPase"/>
</dbReference>
<dbReference type="InterPro" id="IPR039421">
    <property type="entry name" value="Type_1_exporter"/>
</dbReference>
<evidence type="ECO:0000256" key="2">
    <source>
        <dbReference type="ARBA" id="ARBA00022692"/>
    </source>
</evidence>
<dbReference type="PROSITE" id="PS00211">
    <property type="entry name" value="ABC_TRANSPORTER_1"/>
    <property type="match status" value="1"/>
</dbReference>
<dbReference type="InterPro" id="IPR036640">
    <property type="entry name" value="ABC1_TM_sf"/>
</dbReference>
<dbReference type="SMART" id="SM00382">
    <property type="entry name" value="AAA"/>
    <property type="match status" value="1"/>
</dbReference>
<evidence type="ECO:0000256" key="1">
    <source>
        <dbReference type="ARBA" id="ARBA00004651"/>
    </source>
</evidence>
<dbReference type="InterPro" id="IPR010128">
    <property type="entry name" value="ATPase_T1SS_PrtD-like"/>
</dbReference>
<feature type="transmembrane region" description="Helical" evidence="7">
    <location>
        <begin position="51"/>
        <end position="71"/>
    </location>
</feature>
<dbReference type="NCBIfam" id="TIGR01842">
    <property type="entry name" value="type_I_sec_PrtD"/>
    <property type="match status" value="1"/>
</dbReference>